<accession>A0A7X0LXP8</accession>
<protein>
    <submittedName>
        <fullName evidence="1">Uncharacterized protein</fullName>
    </submittedName>
</protein>
<proteinExistence type="predicted"/>
<name>A0A7X0LXP8_9BACI</name>
<dbReference type="AlphaFoldDB" id="A0A7X0LXP8"/>
<dbReference type="EMBL" id="JACHGK010000041">
    <property type="protein sequence ID" value="MBB6448003.1"/>
    <property type="molecule type" value="Genomic_DNA"/>
</dbReference>
<evidence type="ECO:0000313" key="1">
    <source>
        <dbReference type="EMBL" id="MBB6448003.1"/>
    </source>
</evidence>
<comment type="caution">
    <text evidence="1">The sequence shown here is derived from an EMBL/GenBank/DDBJ whole genome shotgun (WGS) entry which is preliminary data.</text>
</comment>
<reference evidence="1 2" key="1">
    <citation type="submission" date="2020-08" db="EMBL/GenBank/DDBJ databases">
        <title>Genomic Encyclopedia of Type Strains, Phase IV (KMG-IV): sequencing the most valuable type-strain genomes for metagenomic binning, comparative biology and taxonomic classification.</title>
        <authorList>
            <person name="Goeker M."/>
        </authorList>
    </citation>
    <scope>NUCLEOTIDE SEQUENCE [LARGE SCALE GENOMIC DNA]</scope>
    <source>
        <strain evidence="1 2">DSM 5391</strain>
    </source>
</reference>
<evidence type="ECO:0000313" key="2">
    <source>
        <dbReference type="Proteomes" id="UP000531594"/>
    </source>
</evidence>
<gene>
    <name evidence="1" type="ORF">HNR53_004729</name>
</gene>
<organism evidence="1 2">
    <name type="scientific">Bacillus benzoevorans</name>
    <dbReference type="NCBI Taxonomy" id="1456"/>
    <lineage>
        <taxon>Bacteria</taxon>
        <taxon>Bacillati</taxon>
        <taxon>Bacillota</taxon>
        <taxon>Bacilli</taxon>
        <taxon>Bacillales</taxon>
        <taxon>Bacillaceae</taxon>
        <taxon>Bacillus</taxon>
    </lineage>
</organism>
<keyword evidence="2" id="KW-1185">Reference proteome</keyword>
<sequence length="51" mass="6234">MERLFLALSGLLFTVFMGVFFLLRCFSLERQIQYWLRNTYYRFLTTFGNPI</sequence>
<dbReference type="Proteomes" id="UP000531594">
    <property type="component" value="Unassembled WGS sequence"/>
</dbReference>